<feature type="transmembrane region" description="Helical" evidence="1">
    <location>
        <begin position="203"/>
        <end position="230"/>
    </location>
</feature>
<keyword evidence="1" id="KW-0472">Membrane</keyword>
<evidence type="ECO:0000313" key="4">
    <source>
        <dbReference type="Proteomes" id="UP001165122"/>
    </source>
</evidence>
<feature type="chain" id="PRO_5040719956" evidence="2">
    <location>
        <begin position="23"/>
        <end position="246"/>
    </location>
</feature>
<dbReference type="PANTHER" id="PTHR31168">
    <property type="entry name" value="OS02G0292800 PROTEIN"/>
    <property type="match status" value="1"/>
</dbReference>
<keyword evidence="4" id="KW-1185">Reference proteome</keyword>
<dbReference type="AlphaFoldDB" id="A0A9W7KYJ7"/>
<keyword evidence="1" id="KW-0812">Transmembrane</keyword>
<organism evidence="3 4">
    <name type="scientific">Triparma laevis f. longispina</name>
    <dbReference type="NCBI Taxonomy" id="1714387"/>
    <lineage>
        <taxon>Eukaryota</taxon>
        <taxon>Sar</taxon>
        <taxon>Stramenopiles</taxon>
        <taxon>Ochrophyta</taxon>
        <taxon>Bolidophyceae</taxon>
        <taxon>Parmales</taxon>
        <taxon>Triparmaceae</taxon>
        <taxon>Triparma</taxon>
    </lineage>
</organism>
<evidence type="ECO:0000256" key="1">
    <source>
        <dbReference type="SAM" id="Phobius"/>
    </source>
</evidence>
<dbReference type="InterPro" id="IPR006747">
    <property type="entry name" value="DUF599"/>
</dbReference>
<proteinExistence type="predicted"/>
<dbReference type="Proteomes" id="UP001165122">
    <property type="component" value="Unassembled WGS sequence"/>
</dbReference>
<sequence length="246" mass="27176">MSPLYRFARFLILLNISNPTTSLFTPSAPLSCTAKLTAAGVAGVNLLRYHHQLNKKEPSETWKGAQADYRAKWAGHVVENKEWLYAVQTLRNGITSNTFYASTVLSLFALAAGNVWTATQKARTISTLSKQSSGILSSSFTSLQGYRVAGLLLSLLASAYKFAQAARTMTHAGFMFPTARLSLLKKMMMKSENSQWSGFRYLYISMAGVVWVVWGDLAFGWALVGLWGFFKRIDGSPEKVTGDVDF</sequence>
<reference evidence="4" key="1">
    <citation type="journal article" date="2023" name="Commun. Biol.">
        <title>Genome analysis of Parmales, the sister group of diatoms, reveals the evolutionary specialization of diatoms from phago-mixotrophs to photoautotrophs.</title>
        <authorList>
            <person name="Ban H."/>
            <person name="Sato S."/>
            <person name="Yoshikawa S."/>
            <person name="Yamada K."/>
            <person name="Nakamura Y."/>
            <person name="Ichinomiya M."/>
            <person name="Sato N."/>
            <person name="Blanc-Mathieu R."/>
            <person name="Endo H."/>
            <person name="Kuwata A."/>
            <person name="Ogata H."/>
        </authorList>
    </citation>
    <scope>NUCLEOTIDE SEQUENCE [LARGE SCALE GENOMIC DNA]</scope>
    <source>
        <strain evidence="4">NIES 3700</strain>
    </source>
</reference>
<feature type="signal peptide" evidence="2">
    <location>
        <begin position="1"/>
        <end position="22"/>
    </location>
</feature>
<gene>
    <name evidence="3" type="ORF">TrLO_g9774</name>
</gene>
<evidence type="ECO:0000313" key="3">
    <source>
        <dbReference type="EMBL" id="GMI16578.1"/>
    </source>
</evidence>
<evidence type="ECO:0000256" key="2">
    <source>
        <dbReference type="SAM" id="SignalP"/>
    </source>
</evidence>
<comment type="caution">
    <text evidence="3">The sequence shown here is derived from an EMBL/GenBank/DDBJ whole genome shotgun (WGS) entry which is preliminary data.</text>
</comment>
<dbReference type="PANTHER" id="PTHR31168:SF1">
    <property type="entry name" value="DUF599 FAMILY PROTEIN"/>
    <property type="match status" value="1"/>
</dbReference>
<keyword evidence="2" id="KW-0732">Signal</keyword>
<accession>A0A9W7KYJ7</accession>
<keyword evidence="1" id="KW-1133">Transmembrane helix</keyword>
<name>A0A9W7KYJ7_9STRA</name>
<dbReference type="Pfam" id="PF04654">
    <property type="entry name" value="DUF599"/>
    <property type="match status" value="1"/>
</dbReference>
<protein>
    <submittedName>
        <fullName evidence="3">Uncharacterized protein</fullName>
    </submittedName>
</protein>
<dbReference type="OrthoDB" id="761598at2759"/>
<dbReference type="EMBL" id="BRXW01000256">
    <property type="protein sequence ID" value="GMI16578.1"/>
    <property type="molecule type" value="Genomic_DNA"/>
</dbReference>